<feature type="region of interest" description="Disordered" evidence="1">
    <location>
        <begin position="1"/>
        <end position="37"/>
    </location>
</feature>
<proteinExistence type="predicted"/>
<name>A0A7R9V3W5_9CHLO</name>
<gene>
    <name evidence="2" type="ORF">CEUR00632_LOCUS2216</name>
</gene>
<reference evidence="2" key="1">
    <citation type="submission" date="2021-01" db="EMBL/GenBank/DDBJ databases">
        <authorList>
            <person name="Corre E."/>
            <person name="Pelletier E."/>
            <person name="Niang G."/>
            <person name="Scheremetjew M."/>
            <person name="Finn R."/>
            <person name="Kale V."/>
            <person name="Holt S."/>
            <person name="Cochrane G."/>
            <person name="Meng A."/>
            <person name="Brown T."/>
            <person name="Cohen L."/>
        </authorList>
    </citation>
    <scope>NUCLEOTIDE SEQUENCE</scope>
    <source>
        <strain evidence="2">CCMP219</strain>
    </source>
</reference>
<feature type="region of interest" description="Disordered" evidence="1">
    <location>
        <begin position="53"/>
        <end position="83"/>
    </location>
</feature>
<evidence type="ECO:0000256" key="1">
    <source>
        <dbReference type="SAM" id="MobiDB-lite"/>
    </source>
</evidence>
<feature type="compositionally biased region" description="Polar residues" evidence="1">
    <location>
        <begin position="10"/>
        <end position="37"/>
    </location>
</feature>
<organism evidence="2">
    <name type="scientific">Chlamydomonas euryale</name>
    <dbReference type="NCBI Taxonomy" id="1486919"/>
    <lineage>
        <taxon>Eukaryota</taxon>
        <taxon>Viridiplantae</taxon>
        <taxon>Chlorophyta</taxon>
        <taxon>core chlorophytes</taxon>
        <taxon>Chlorophyceae</taxon>
        <taxon>CS clade</taxon>
        <taxon>Chlamydomonadales</taxon>
        <taxon>Chlamydomonadaceae</taxon>
        <taxon>Chlamydomonas</taxon>
    </lineage>
</organism>
<evidence type="ECO:0000313" key="2">
    <source>
        <dbReference type="EMBL" id="CAD8282181.1"/>
    </source>
</evidence>
<accession>A0A7R9V3W5</accession>
<sequence>MRAIRDHQCAHQTNTRLVTPNQQEALHTKPTGGSSHSTHVRFFILKDASAASLRAQTRQSSRQTGAQRPSARPSCRSAFRSGVTHSGVTHPHCLLHMHRKCPAPSTPFNTQARMDAATRAQLCDGGRSMLSMLSRHCACSGGDCTTPVNTGVLVARCWMANTNGRSNTSLNGGCCMGMERVIITAVAAAATVPSSSTSTTALWSTCEMNSGGSEMRLKSAPLAKASVMPSDCSTCFSSELDSERNFGSSTMVLSGLWACATSGTCGRGGMRGGRCGR</sequence>
<dbReference type="EMBL" id="HBEC01004855">
    <property type="protein sequence ID" value="CAD8282181.1"/>
    <property type="molecule type" value="Transcribed_RNA"/>
</dbReference>
<feature type="compositionally biased region" description="Polar residues" evidence="1">
    <location>
        <begin position="54"/>
        <end position="67"/>
    </location>
</feature>
<protein>
    <submittedName>
        <fullName evidence="2">Uncharacterized protein</fullName>
    </submittedName>
</protein>
<dbReference type="AlphaFoldDB" id="A0A7R9V3W5"/>